<evidence type="ECO:0000313" key="13">
    <source>
        <dbReference type="EMBL" id="PGH11488.1"/>
    </source>
</evidence>
<feature type="chain" id="PRO_5012970837" description="Protein BIG1" evidence="11">
    <location>
        <begin position="24"/>
        <end position="305"/>
    </location>
</feature>
<gene>
    <name evidence="13" type="ORF">AJ79_04863</name>
</gene>
<dbReference type="OrthoDB" id="9985059at2759"/>
<dbReference type="GO" id="GO:0005789">
    <property type="term" value="C:endoplasmic reticulum membrane"/>
    <property type="evidence" value="ECO:0007669"/>
    <property type="project" value="UniProtKB-SubCell"/>
</dbReference>
<dbReference type="GO" id="GO:0009272">
    <property type="term" value="P:fungal-type cell wall biogenesis"/>
    <property type="evidence" value="ECO:0007669"/>
    <property type="project" value="TreeGrafter"/>
</dbReference>
<organism evidence="13 14">
    <name type="scientific">Helicocarpus griseus UAMH5409</name>
    <dbReference type="NCBI Taxonomy" id="1447875"/>
    <lineage>
        <taxon>Eukaryota</taxon>
        <taxon>Fungi</taxon>
        <taxon>Dikarya</taxon>
        <taxon>Ascomycota</taxon>
        <taxon>Pezizomycotina</taxon>
        <taxon>Eurotiomycetes</taxon>
        <taxon>Eurotiomycetidae</taxon>
        <taxon>Onygenales</taxon>
        <taxon>Ajellomycetaceae</taxon>
        <taxon>Helicocarpus</taxon>
    </lineage>
</organism>
<keyword evidence="9" id="KW-0961">Cell wall biogenesis/degradation</keyword>
<reference evidence="13 14" key="1">
    <citation type="submission" date="2017-10" db="EMBL/GenBank/DDBJ databases">
        <title>Comparative genomics in systemic dimorphic fungi from Ajellomycetaceae.</title>
        <authorList>
            <person name="Munoz J.F."/>
            <person name="Mcewen J.G."/>
            <person name="Clay O.K."/>
            <person name="Cuomo C.A."/>
        </authorList>
    </citation>
    <scope>NUCLEOTIDE SEQUENCE [LARGE SCALE GENOMIC DNA]</scope>
    <source>
        <strain evidence="13 14">UAMH5409</strain>
    </source>
</reference>
<keyword evidence="4 10" id="KW-0812">Transmembrane</keyword>
<evidence type="ECO:0000256" key="10">
    <source>
        <dbReference type="SAM" id="Phobius"/>
    </source>
</evidence>
<evidence type="ECO:0000256" key="5">
    <source>
        <dbReference type="ARBA" id="ARBA00022729"/>
    </source>
</evidence>
<evidence type="ECO:0000256" key="6">
    <source>
        <dbReference type="ARBA" id="ARBA00022824"/>
    </source>
</evidence>
<feature type="signal peptide" evidence="11">
    <location>
        <begin position="1"/>
        <end position="23"/>
    </location>
</feature>
<evidence type="ECO:0000256" key="2">
    <source>
        <dbReference type="ARBA" id="ARBA00008203"/>
    </source>
</evidence>
<evidence type="ECO:0000313" key="14">
    <source>
        <dbReference type="Proteomes" id="UP000223968"/>
    </source>
</evidence>
<sequence>MRLTSLGLLALSSSLSTIPTTHAFKDTSPFFLFSTSSDIPLPPPTHLSSAPSLSDTISTAFLPSCPSETYVLVSQPGVHARDYSVEQDTPELRKRVLGKDGSRFVVSEVVGEVDVEGVVAGLEKGCKGRIVKVDGDDGLTQQFDSSTLPLVLRVDFPSLAKATGSNRSEKLRKNDAFLAALLARLPTQKYTVIYTTTPRESAAAAVEIEEPAVYDEIDTDVYQNPLRTNMKRDNTPHVLRADDKESSGPLFERYQFLSPGIFMGLAAGLLFTIILYVGFSALSSLKVSYAAFEKDNSPMAMKKQQ</sequence>
<dbReference type="Pfam" id="PF20520">
    <property type="entry name" value="Ac45-VOA1_TM"/>
    <property type="match status" value="1"/>
</dbReference>
<dbReference type="STRING" id="1447875.A0A2B7XSB6"/>
<keyword evidence="5 11" id="KW-0732">Signal</keyword>
<protein>
    <recommendedName>
        <fullName evidence="3">Protein BIG1</fullName>
    </recommendedName>
</protein>
<accession>A0A2B7XSB6</accession>
<dbReference type="GO" id="GO:0071555">
    <property type="term" value="P:cell wall organization"/>
    <property type="evidence" value="ECO:0007669"/>
    <property type="project" value="UniProtKB-KW"/>
</dbReference>
<name>A0A2B7XSB6_9EURO</name>
<proteinExistence type="inferred from homology"/>
<keyword evidence="7 10" id="KW-1133">Transmembrane helix</keyword>
<evidence type="ECO:0000256" key="4">
    <source>
        <dbReference type="ARBA" id="ARBA00022692"/>
    </source>
</evidence>
<dbReference type="InterPro" id="IPR046756">
    <property type="entry name" value="VAS1/VOA1_TM"/>
</dbReference>
<evidence type="ECO:0000256" key="1">
    <source>
        <dbReference type="ARBA" id="ARBA00004115"/>
    </source>
</evidence>
<keyword evidence="8 10" id="KW-0472">Membrane</keyword>
<evidence type="ECO:0000256" key="8">
    <source>
        <dbReference type="ARBA" id="ARBA00023136"/>
    </source>
</evidence>
<evidence type="ECO:0000259" key="12">
    <source>
        <dbReference type="Pfam" id="PF20520"/>
    </source>
</evidence>
<evidence type="ECO:0000256" key="9">
    <source>
        <dbReference type="ARBA" id="ARBA00023316"/>
    </source>
</evidence>
<feature type="transmembrane region" description="Helical" evidence="10">
    <location>
        <begin position="256"/>
        <end position="279"/>
    </location>
</feature>
<comment type="caution">
    <text evidence="13">The sequence shown here is derived from an EMBL/GenBank/DDBJ whole genome shotgun (WGS) entry which is preliminary data.</text>
</comment>
<dbReference type="PANTHER" id="PTHR28285">
    <property type="entry name" value="PROTEIN BIG1"/>
    <property type="match status" value="1"/>
</dbReference>
<feature type="domain" description="V-type proton ATPase subunit S1/VOA1 transmembrane" evidence="12">
    <location>
        <begin position="255"/>
        <end position="294"/>
    </location>
</feature>
<evidence type="ECO:0000256" key="3">
    <source>
        <dbReference type="ARBA" id="ARBA00022089"/>
    </source>
</evidence>
<dbReference type="InterPro" id="IPR037654">
    <property type="entry name" value="Big1"/>
</dbReference>
<keyword evidence="6" id="KW-0256">Endoplasmic reticulum</keyword>
<comment type="subcellular location">
    <subcellularLocation>
        <location evidence="1">Endoplasmic reticulum membrane</location>
        <topology evidence="1">Single-pass type I membrane protein</topology>
    </subcellularLocation>
</comment>
<dbReference type="PANTHER" id="PTHR28285:SF1">
    <property type="entry name" value="PROTEIN BIG1"/>
    <property type="match status" value="1"/>
</dbReference>
<comment type="similarity">
    <text evidence="2">Belongs to the BIG1 family.</text>
</comment>
<evidence type="ECO:0000256" key="7">
    <source>
        <dbReference type="ARBA" id="ARBA00022989"/>
    </source>
</evidence>
<dbReference type="Proteomes" id="UP000223968">
    <property type="component" value="Unassembled WGS sequence"/>
</dbReference>
<dbReference type="GO" id="GO:0006078">
    <property type="term" value="P:(1-&gt;6)-beta-D-glucan biosynthetic process"/>
    <property type="evidence" value="ECO:0007669"/>
    <property type="project" value="TreeGrafter"/>
</dbReference>
<dbReference type="EMBL" id="PDNB01000072">
    <property type="protein sequence ID" value="PGH11488.1"/>
    <property type="molecule type" value="Genomic_DNA"/>
</dbReference>
<dbReference type="AlphaFoldDB" id="A0A2B7XSB6"/>
<keyword evidence="14" id="KW-1185">Reference proteome</keyword>
<evidence type="ECO:0000256" key="11">
    <source>
        <dbReference type="SAM" id="SignalP"/>
    </source>
</evidence>